<gene>
    <name evidence="2" type="ORF">A2493_00995</name>
</gene>
<reference evidence="2 3" key="1">
    <citation type="journal article" date="2016" name="Nat. Commun.">
        <title>Thousands of microbial genomes shed light on interconnected biogeochemical processes in an aquifer system.</title>
        <authorList>
            <person name="Anantharaman K."/>
            <person name="Brown C.T."/>
            <person name="Hug L.A."/>
            <person name="Sharon I."/>
            <person name="Castelle C.J."/>
            <person name="Probst A.J."/>
            <person name="Thomas B.C."/>
            <person name="Singh A."/>
            <person name="Wilkins M.J."/>
            <person name="Karaoz U."/>
            <person name="Brodie E.L."/>
            <person name="Williams K.H."/>
            <person name="Hubbard S.S."/>
            <person name="Banfield J.F."/>
        </authorList>
    </citation>
    <scope>NUCLEOTIDE SEQUENCE [LARGE SCALE GENOMIC DNA]</scope>
</reference>
<name>A0A1F6NQS8_9BACT</name>
<evidence type="ECO:0000313" key="2">
    <source>
        <dbReference type="EMBL" id="OGH86317.1"/>
    </source>
</evidence>
<dbReference type="Proteomes" id="UP000178349">
    <property type="component" value="Unassembled WGS sequence"/>
</dbReference>
<proteinExistence type="predicted"/>
<accession>A0A1F6NQS8</accession>
<evidence type="ECO:0000256" key="1">
    <source>
        <dbReference type="SAM" id="Phobius"/>
    </source>
</evidence>
<keyword evidence="1" id="KW-0472">Membrane</keyword>
<dbReference type="AlphaFoldDB" id="A0A1F6NQS8"/>
<organism evidence="2 3">
    <name type="scientific">Candidatus Magasanikbacteria bacterium RIFOXYC12_FULL_33_11</name>
    <dbReference type="NCBI Taxonomy" id="1798701"/>
    <lineage>
        <taxon>Bacteria</taxon>
        <taxon>Candidatus Magasanikiibacteriota</taxon>
    </lineage>
</organism>
<keyword evidence="1" id="KW-1133">Transmembrane helix</keyword>
<keyword evidence="1" id="KW-0812">Transmembrane</keyword>
<protein>
    <submittedName>
        <fullName evidence="2">Uncharacterized protein</fullName>
    </submittedName>
</protein>
<comment type="caution">
    <text evidence="2">The sequence shown here is derived from an EMBL/GenBank/DDBJ whole genome shotgun (WGS) entry which is preliminary data.</text>
</comment>
<evidence type="ECO:0000313" key="3">
    <source>
        <dbReference type="Proteomes" id="UP000178349"/>
    </source>
</evidence>
<sequence>METTTLHSIFTFVGIIAAFLSAFSFLGTWWTGKTIDNSNNQKIQILQQEIINSKPNIYSQFPEKINDVSDKLFKQTFRISVNSPKSNMLIYTNLSSIANKIGKLELEKTGDSGVREQNGKLVPFEDFLCIFKTDAEINMETDKVVFYTEEDQNINYTINNQQK</sequence>
<feature type="transmembrane region" description="Helical" evidence="1">
    <location>
        <begin position="6"/>
        <end position="30"/>
    </location>
</feature>
<dbReference type="EMBL" id="MFQW01000024">
    <property type="protein sequence ID" value="OGH86317.1"/>
    <property type="molecule type" value="Genomic_DNA"/>
</dbReference>